<dbReference type="EMBL" id="PYNF01000003">
    <property type="protein sequence ID" value="PSV00746.1"/>
    <property type="molecule type" value="Genomic_DNA"/>
</dbReference>
<sequence length="194" mass="23250">MKENIPDFLIEMSKQMREQEQICIKDPIWQVRYRKNVVTEEGYNQSHWIIIEIEDGSTLYDSEHDLNFNPLLSYLFDNSPDWVIEWAKNNKYTDIKQEDGEITVDCFETFSDTFNDKFVPDHEKLPDCVTKVYMQKIETVVKSCFTKNDAEAFIARKQHDYPELYIYVDNMTFCHQMIKLREWIVSLTKENDNC</sequence>
<proteinExistence type="predicted"/>
<evidence type="ECO:0000313" key="2">
    <source>
        <dbReference type="Proteomes" id="UP000241426"/>
    </source>
</evidence>
<protein>
    <submittedName>
        <fullName evidence="1">Uncharacterized protein</fullName>
    </submittedName>
</protein>
<comment type="caution">
    <text evidence="1">The sequence shown here is derived from an EMBL/GenBank/DDBJ whole genome shotgun (WGS) entry which is preliminary data.</text>
</comment>
<name>A0A2T3KM36_9GAMM</name>
<dbReference type="Proteomes" id="UP000241426">
    <property type="component" value="Unassembled WGS sequence"/>
</dbReference>
<accession>A0A2T3KM36</accession>
<organism evidence="1 2">
    <name type="scientific">Photobacterium kishitanii</name>
    <dbReference type="NCBI Taxonomy" id="318456"/>
    <lineage>
        <taxon>Bacteria</taxon>
        <taxon>Pseudomonadati</taxon>
        <taxon>Pseudomonadota</taxon>
        <taxon>Gammaproteobacteria</taxon>
        <taxon>Vibrionales</taxon>
        <taxon>Vibrionaceae</taxon>
        <taxon>Photobacterium</taxon>
    </lineage>
</organism>
<dbReference type="AlphaFoldDB" id="A0A2T3KM36"/>
<gene>
    <name evidence="1" type="ORF">C9J27_05435</name>
</gene>
<evidence type="ECO:0000313" key="1">
    <source>
        <dbReference type="EMBL" id="PSV00746.1"/>
    </source>
</evidence>
<reference evidence="1 2" key="1">
    <citation type="submission" date="2018-01" db="EMBL/GenBank/DDBJ databases">
        <title>Whole genome sequencing of Histamine producing bacteria.</title>
        <authorList>
            <person name="Butler K."/>
        </authorList>
    </citation>
    <scope>NUCLEOTIDE SEQUENCE [LARGE SCALE GENOMIC DNA]</scope>
    <source>
        <strain evidence="1 2">FS-7.2</strain>
    </source>
</reference>